<dbReference type="RefSeq" id="XP_035319690.1">
    <property type="nucleotide sequence ID" value="XM_035464504.1"/>
</dbReference>
<dbReference type="InterPro" id="IPR023198">
    <property type="entry name" value="PGP-like_dom2"/>
</dbReference>
<dbReference type="Proteomes" id="UP000749293">
    <property type="component" value="Unassembled WGS sequence"/>
</dbReference>
<dbReference type="Gene3D" id="3.40.50.1000">
    <property type="entry name" value="HAD superfamily/HAD-like"/>
    <property type="match status" value="1"/>
</dbReference>
<keyword evidence="3" id="KW-1185">Reference proteome</keyword>
<dbReference type="PANTHER" id="PTHR47829">
    <property type="entry name" value="HYDROLASE, PUTATIVE (AFU_ORTHOLOGUE AFUA_1G12880)-RELATED"/>
    <property type="match status" value="1"/>
</dbReference>
<feature type="compositionally biased region" description="Basic and acidic residues" evidence="1">
    <location>
        <begin position="97"/>
        <end position="132"/>
    </location>
</feature>
<dbReference type="EMBL" id="JAANYQ010000014">
    <property type="protein sequence ID" value="KAF4121038.1"/>
    <property type="molecule type" value="Genomic_DNA"/>
</dbReference>
<evidence type="ECO:0000256" key="1">
    <source>
        <dbReference type="SAM" id="MobiDB-lite"/>
    </source>
</evidence>
<dbReference type="InterPro" id="IPR052898">
    <property type="entry name" value="ACAD10-like"/>
</dbReference>
<dbReference type="InterPro" id="IPR036412">
    <property type="entry name" value="HAD-like_sf"/>
</dbReference>
<accession>A0A9P5CZ06</accession>
<reference evidence="2" key="1">
    <citation type="submission" date="2020-03" db="EMBL/GenBank/DDBJ databases">
        <title>Site-based positive gene gene selection in Geosmithia morbida across the United States reveals a broad range of putative effectors and factors for local host and environmental adapation.</title>
        <authorList>
            <person name="Onufrak A."/>
            <person name="Murdoch R.W."/>
            <person name="Gazis R."/>
            <person name="Huff M."/>
            <person name="Staton M."/>
            <person name="Klingeman W."/>
            <person name="Hadziabdic D."/>
        </authorList>
    </citation>
    <scope>NUCLEOTIDE SEQUENCE</scope>
    <source>
        <strain evidence="2">1262</strain>
    </source>
</reference>
<dbReference type="AlphaFoldDB" id="A0A9P5CZ06"/>
<dbReference type="PANTHER" id="PTHR47829:SF1">
    <property type="entry name" value="HAD FAMILY PHOSPHATASE"/>
    <property type="match status" value="1"/>
</dbReference>
<evidence type="ECO:0000313" key="3">
    <source>
        <dbReference type="Proteomes" id="UP000749293"/>
    </source>
</evidence>
<organism evidence="2 3">
    <name type="scientific">Geosmithia morbida</name>
    <dbReference type="NCBI Taxonomy" id="1094350"/>
    <lineage>
        <taxon>Eukaryota</taxon>
        <taxon>Fungi</taxon>
        <taxon>Dikarya</taxon>
        <taxon>Ascomycota</taxon>
        <taxon>Pezizomycotina</taxon>
        <taxon>Sordariomycetes</taxon>
        <taxon>Hypocreomycetidae</taxon>
        <taxon>Hypocreales</taxon>
        <taxon>Bionectriaceae</taxon>
        <taxon>Geosmithia</taxon>
    </lineage>
</organism>
<evidence type="ECO:0000313" key="2">
    <source>
        <dbReference type="EMBL" id="KAF4121038.1"/>
    </source>
</evidence>
<proteinExistence type="predicted"/>
<dbReference type="GO" id="GO:0016787">
    <property type="term" value="F:hydrolase activity"/>
    <property type="evidence" value="ECO:0007669"/>
    <property type="project" value="UniProtKB-KW"/>
</dbReference>
<sequence>MASESSRAPRQPKVLMFDIGGVCVNSPFQAILDYEVSLGIPPGWVNYSLSRTAPNGWWHRLERGEVPMDESFFRGFNEDLHHEGRWREFYAREQQKSKGEDRARLQRQEKGEAEKREDEASDNRDLHARPESDTPPPLPKMDGEWLFNEMMAYSAAPDPWMYPALKALKASGRYILAALSNTVIFPPGHRLHKPDFLGDPVRGIFDVFISSAHVGLRKPDARIYQLALDRVDRFAREQRGAGGRSSAITDDGDGMDDGVEGQGVEPEDVVFLDDIGENLKHARKQGFRTIKVHLGRAYEAVDQLESLTGLALAGAHPRVPPQLPVNPKSKM</sequence>
<gene>
    <name evidence="2" type="ORF">GMORB2_2524</name>
</gene>
<dbReference type="SUPFAM" id="SSF56784">
    <property type="entry name" value="HAD-like"/>
    <property type="match status" value="1"/>
</dbReference>
<keyword evidence="2" id="KW-0378">Hydrolase</keyword>
<dbReference type="InterPro" id="IPR023214">
    <property type="entry name" value="HAD_sf"/>
</dbReference>
<dbReference type="Gene3D" id="1.10.150.240">
    <property type="entry name" value="Putative phosphatase, domain 2"/>
    <property type="match status" value="1"/>
</dbReference>
<dbReference type="SFLD" id="SFLDS00003">
    <property type="entry name" value="Haloacid_Dehalogenase"/>
    <property type="match status" value="1"/>
</dbReference>
<protein>
    <submittedName>
        <fullName evidence="2">To epoxide hydrolase</fullName>
    </submittedName>
</protein>
<name>A0A9P5CZ06_9HYPO</name>
<comment type="caution">
    <text evidence="2">The sequence shown here is derived from an EMBL/GenBank/DDBJ whole genome shotgun (WGS) entry which is preliminary data.</text>
</comment>
<dbReference type="SFLD" id="SFLDG01129">
    <property type="entry name" value="C1.5:_HAD__Beta-PGM__Phosphata"/>
    <property type="match status" value="1"/>
</dbReference>
<feature type="region of interest" description="Disordered" evidence="1">
    <location>
        <begin position="97"/>
        <end position="141"/>
    </location>
</feature>
<dbReference type="GeneID" id="55968754"/>
<dbReference type="OrthoDB" id="1694274at2759"/>